<comment type="caution">
    <text evidence="2">The sequence shown here is derived from an EMBL/GenBank/DDBJ whole genome shotgun (WGS) entry which is preliminary data.</text>
</comment>
<organism evidence="2 3">
    <name type="scientific">Trichonephila clavata</name>
    <name type="common">Joro spider</name>
    <name type="synonym">Nephila clavata</name>
    <dbReference type="NCBI Taxonomy" id="2740835"/>
    <lineage>
        <taxon>Eukaryota</taxon>
        <taxon>Metazoa</taxon>
        <taxon>Ecdysozoa</taxon>
        <taxon>Arthropoda</taxon>
        <taxon>Chelicerata</taxon>
        <taxon>Arachnida</taxon>
        <taxon>Araneae</taxon>
        <taxon>Araneomorphae</taxon>
        <taxon>Entelegynae</taxon>
        <taxon>Araneoidea</taxon>
        <taxon>Nephilidae</taxon>
        <taxon>Trichonephila</taxon>
    </lineage>
</organism>
<name>A0A8X6M352_TRICU</name>
<evidence type="ECO:0000313" key="2">
    <source>
        <dbReference type="EMBL" id="GFR30297.1"/>
    </source>
</evidence>
<sequence>MYTPALLVSSAGGEGRGDVTLPSAEKSSSSDHQLISAQLPPVVTFQPQQEEYSSFGSVRGRCQRTVRETRTCSASLSSK</sequence>
<dbReference type="Proteomes" id="UP000887116">
    <property type="component" value="Unassembled WGS sequence"/>
</dbReference>
<evidence type="ECO:0000313" key="3">
    <source>
        <dbReference type="Proteomes" id="UP000887116"/>
    </source>
</evidence>
<accession>A0A8X6M352</accession>
<evidence type="ECO:0000256" key="1">
    <source>
        <dbReference type="SAM" id="MobiDB-lite"/>
    </source>
</evidence>
<dbReference type="AlphaFoldDB" id="A0A8X6M352"/>
<proteinExistence type="predicted"/>
<gene>
    <name evidence="2" type="ORF">TNCT_178591</name>
</gene>
<reference evidence="2" key="1">
    <citation type="submission" date="2020-07" db="EMBL/GenBank/DDBJ databases">
        <title>Multicomponent nature underlies the extraordinary mechanical properties of spider dragline silk.</title>
        <authorList>
            <person name="Kono N."/>
            <person name="Nakamura H."/>
            <person name="Mori M."/>
            <person name="Yoshida Y."/>
            <person name="Ohtoshi R."/>
            <person name="Malay A.D."/>
            <person name="Moran D.A.P."/>
            <person name="Tomita M."/>
            <person name="Numata K."/>
            <person name="Arakawa K."/>
        </authorList>
    </citation>
    <scope>NUCLEOTIDE SEQUENCE</scope>
</reference>
<dbReference type="EMBL" id="BMAO01009352">
    <property type="protein sequence ID" value="GFR30297.1"/>
    <property type="molecule type" value="Genomic_DNA"/>
</dbReference>
<protein>
    <submittedName>
        <fullName evidence="2">Uncharacterized protein</fullName>
    </submittedName>
</protein>
<keyword evidence="3" id="KW-1185">Reference proteome</keyword>
<dbReference type="OrthoDB" id="10336786at2759"/>
<feature type="region of interest" description="Disordered" evidence="1">
    <location>
        <begin position="1"/>
        <end position="33"/>
    </location>
</feature>